<evidence type="ECO:0000313" key="2">
    <source>
        <dbReference type="EMBL" id="CAI3985846.1"/>
    </source>
</evidence>
<keyword evidence="4" id="KW-1185">Reference proteome</keyword>
<evidence type="ECO:0000313" key="3">
    <source>
        <dbReference type="EMBL" id="CAL4773158.1"/>
    </source>
</evidence>
<feature type="compositionally biased region" description="Low complexity" evidence="1">
    <location>
        <begin position="195"/>
        <end position="206"/>
    </location>
</feature>
<name>A0A9P1C6E1_9DINO</name>
<dbReference type="EMBL" id="CAMXCT010001024">
    <property type="protein sequence ID" value="CAI3985846.1"/>
    <property type="molecule type" value="Genomic_DNA"/>
</dbReference>
<dbReference type="EMBL" id="CAMXCT030001024">
    <property type="protein sequence ID" value="CAL4773158.1"/>
    <property type="molecule type" value="Genomic_DNA"/>
</dbReference>
<feature type="region of interest" description="Disordered" evidence="1">
    <location>
        <begin position="1"/>
        <end position="62"/>
    </location>
</feature>
<dbReference type="AlphaFoldDB" id="A0A9P1C6E1"/>
<accession>A0A9P1C6E1</accession>
<feature type="region of interest" description="Disordered" evidence="1">
    <location>
        <begin position="290"/>
        <end position="323"/>
    </location>
</feature>
<comment type="caution">
    <text evidence="2">The sequence shown here is derived from an EMBL/GenBank/DDBJ whole genome shotgun (WGS) entry which is preliminary data.</text>
</comment>
<evidence type="ECO:0000256" key="1">
    <source>
        <dbReference type="SAM" id="MobiDB-lite"/>
    </source>
</evidence>
<organism evidence="2">
    <name type="scientific">Cladocopium goreaui</name>
    <dbReference type="NCBI Taxonomy" id="2562237"/>
    <lineage>
        <taxon>Eukaryota</taxon>
        <taxon>Sar</taxon>
        <taxon>Alveolata</taxon>
        <taxon>Dinophyceae</taxon>
        <taxon>Suessiales</taxon>
        <taxon>Symbiodiniaceae</taxon>
        <taxon>Cladocopium</taxon>
    </lineage>
</organism>
<protein>
    <submittedName>
        <fullName evidence="2">Uncharacterized protein</fullName>
    </submittedName>
</protein>
<dbReference type="OrthoDB" id="10467416at2759"/>
<dbReference type="Proteomes" id="UP001152797">
    <property type="component" value="Unassembled WGS sequence"/>
</dbReference>
<reference evidence="2" key="1">
    <citation type="submission" date="2022-10" db="EMBL/GenBank/DDBJ databases">
        <authorList>
            <person name="Chen Y."/>
            <person name="Dougan E. K."/>
            <person name="Chan C."/>
            <person name="Rhodes N."/>
            <person name="Thang M."/>
        </authorList>
    </citation>
    <scope>NUCLEOTIDE SEQUENCE</scope>
</reference>
<feature type="region of interest" description="Disordered" evidence="1">
    <location>
        <begin position="195"/>
        <end position="224"/>
    </location>
</feature>
<sequence length="560" mass="61690">MSQAKTGLGKLQVPQTGAAASNAPSRSSSKKLTRSGSKLGGPKGSKASSKQPSTVDDADRLPGGWVSSAERYKFLQKVRRDEGYRENEREERLEALMEARTHALRLQNCWPLWEDEQVRNSLLDAIQAPNPERGKSLYVDEGPPPNHPSVRTAALGILVQLALDEAVREHMAQDTLLRESLVEALHLEPPVAEAATEATVEATAEASSRPGTGTAGQKDEAEDLTPPIPVQSRAQQLLAMLVPVRACAKALRRPADAGFTVEEDFDYVWMEESEEEEIKEDDPIVEVLSEAGQEDQSTQVEGTDEPAKVEMQDAEGDASSQGDPDALLAEVEDILYAKKPSSDQDLLDVLAMTACPPNPKELQQLPPWRPGAAQSRRLDTLWTFAATRNNAENTRLWRCDKVRDALLSSAEARDENKISMWEDEGVRKAFVLGASEQISAPLDDATGETKESEVKHLRPQRVEVRLQAMLGLSMLAESDELREEIWKDKRLVASVQNAVESPGPLRPIGLHVLQHLSQSTEIQADMVKCGIRELLATRLPDLEKHQHRACEIAHDRLLAV</sequence>
<evidence type="ECO:0000313" key="4">
    <source>
        <dbReference type="Proteomes" id="UP001152797"/>
    </source>
</evidence>
<reference evidence="3 4" key="2">
    <citation type="submission" date="2024-05" db="EMBL/GenBank/DDBJ databases">
        <authorList>
            <person name="Chen Y."/>
            <person name="Shah S."/>
            <person name="Dougan E. K."/>
            <person name="Thang M."/>
            <person name="Chan C."/>
        </authorList>
    </citation>
    <scope>NUCLEOTIDE SEQUENCE [LARGE SCALE GENOMIC DNA]</scope>
</reference>
<gene>
    <name evidence="2" type="ORF">C1SCF055_LOCUS13245</name>
</gene>
<dbReference type="EMBL" id="CAMXCT020001024">
    <property type="protein sequence ID" value="CAL1139221.1"/>
    <property type="molecule type" value="Genomic_DNA"/>
</dbReference>
<proteinExistence type="predicted"/>
<feature type="compositionally biased region" description="Low complexity" evidence="1">
    <location>
        <begin position="44"/>
        <end position="53"/>
    </location>
</feature>
<feature type="compositionally biased region" description="Low complexity" evidence="1">
    <location>
        <begin position="18"/>
        <end position="27"/>
    </location>
</feature>